<evidence type="ECO:0000313" key="1">
    <source>
        <dbReference type="EMBL" id="RKP16061.1"/>
    </source>
</evidence>
<proteinExistence type="predicted"/>
<dbReference type="EMBL" id="ML007061">
    <property type="protein sequence ID" value="RKP16061.1"/>
    <property type="molecule type" value="Genomic_DNA"/>
</dbReference>
<accession>A0A4P9YBV4</accession>
<sequence length="123" mass="14192">MRILNGKSFFKVKGCSPLYLLAFTLKKCIIDFSLKSITYLRNLILPISEKLKESLFEHSHSLIRCIILKYDQSVQPPPNYHGNSAFSITDRDLSGLRDPLRIMTPLYNDYSKMRIHDVTIEVG</sequence>
<gene>
    <name evidence="1" type="ORF">ROZALSC1DRAFT_25713</name>
</gene>
<dbReference type="Proteomes" id="UP000281549">
    <property type="component" value="Unassembled WGS sequence"/>
</dbReference>
<name>A0A4P9YBV4_ROZAC</name>
<organism evidence="1 2">
    <name type="scientific">Rozella allomycis (strain CSF55)</name>
    <dbReference type="NCBI Taxonomy" id="988480"/>
    <lineage>
        <taxon>Eukaryota</taxon>
        <taxon>Fungi</taxon>
        <taxon>Fungi incertae sedis</taxon>
        <taxon>Cryptomycota</taxon>
        <taxon>Cryptomycota incertae sedis</taxon>
        <taxon>Rozella</taxon>
    </lineage>
</organism>
<evidence type="ECO:0000313" key="2">
    <source>
        <dbReference type="Proteomes" id="UP000281549"/>
    </source>
</evidence>
<reference evidence="2" key="1">
    <citation type="journal article" date="2018" name="Nat. Microbiol.">
        <title>Leveraging single-cell genomics to expand the fungal tree of life.</title>
        <authorList>
            <person name="Ahrendt S.R."/>
            <person name="Quandt C.A."/>
            <person name="Ciobanu D."/>
            <person name="Clum A."/>
            <person name="Salamov A."/>
            <person name="Andreopoulos B."/>
            <person name="Cheng J.F."/>
            <person name="Woyke T."/>
            <person name="Pelin A."/>
            <person name="Henrissat B."/>
            <person name="Reynolds N.K."/>
            <person name="Benny G.L."/>
            <person name="Smith M.E."/>
            <person name="James T.Y."/>
            <person name="Grigoriev I.V."/>
        </authorList>
    </citation>
    <scope>NUCLEOTIDE SEQUENCE [LARGE SCALE GENOMIC DNA]</scope>
    <source>
        <strain evidence="2">CSF55</strain>
    </source>
</reference>
<dbReference type="AlphaFoldDB" id="A0A4P9YBV4"/>
<protein>
    <submittedName>
        <fullName evidence="1">Uncharacterized protein</fullName>
    </submittedName>
</protein>